<dbReference type="InterPro" id="IPR002480">
    <property type="entry name" value="DAHP_synth_2"/>
</dbReference>
<evidence type="ECO:0000256" key="1">
    <source>
        <dbReference type="ARBA" id="ARBA00008911"/>
    </source>
</evidence>
<organism evidence="4">
    <name type="scientific">marine metagenome</name>
    <dbReference type="NCBI Taxonomy" id="408172"/>
    <lineage>
        <taxon>unclassified sequences</taxon>
        <taxon>metagenomes</taxon>
        <taxon>ecological metagenomes</taxon>
    </lineage>
</organism>
<comment type="similarity">
    <text evidence="1">Belongs to the class-II DAHP synthase family.</text>
</comment>
<dbReference type="GO" id="GO:0009073">
    <property type="term" value="P:aromatic amino acid family biosynthetic process"/>
    <property type="evidence" value="ECO:0007669"/>
    <property type="project" value="InterPro"/>
</dbReference>
<dbReference type="SUPFAM" id="SSF51569">
    <property type="entry name" value="Aldolase"/>
    <property type="match status" value="1"/>
</dbReference>
<dbReference type="Pfam" id="PF01474">
    <property type="entry name" value="DAHP_synth_2"/>
    <property type="match status" value="1"/>
</dbReference>
<reference evidence="4" key="1">
    <citation type="submission" date="2018-05" db="EMBL/GenBank/DDBJ databases">
        <authorList>
            <person name="Lanie J.A."/>
            <person name="Ng W.-L."/>
            <person name="Kazmierczak K.M."/>
            <person name="Andrzejewski T.M."/>
            <person name="Davidsen T.M."/>
            <person name="Wayne K.J."/>
            <person name="Tettelin H."/>
            <person name="Glass J.I."/>
            <person name="Rusch D."/>
            <person name="Podicherti R."/>
            <person name="Tsui H.-C.T."/>
            <person name="Winkler M.E."/>
        </authorList>
    </citation>
    <scope>NUCLEOTIDE SEQUENCE</scope>
</reference>
<proteinExistence type="inferred from homology"/>
<keyword evidence="3" id="KW-0808">Transferase</keyword>
<feature type="non-terminal residue" evidence="4">
    <location>
        <position position="212"/>
    </location>
</feature>
<dbReference type="AlphaFoldDB" id="A0A382X4L9"/>
<evidence type="ECO:0000256" key="3">
    <source>
        <dbReference type="ARBA" id="ARBA00022679"/>
    </source>
</evidence>
<dbReference type="PANTHER" id="PTHR21337:SF0">
    <property type="entry name" value="PHOSPHO-2-DEHYDRO-3-DEOXYHEPTONATE ALDOLASE"/>
    <property type="match status" value="1"/>
</dbReference>
<dbReference type="GO" id="GO:0003849">
    <property type="term" value="F:3-deoxy-7-phosphoheptulonate synthase activity"/>
    <property type="evidence" value="ECO:0007669"/>
    <property type="project" value="UniProtKB-EC"/>
</dbReference>
<evidence type="ECO:0000256" key="2">
    <source>
        <dbReference type="ARBA" id="ARBA00012694"/>
    </source>
</evidence>
<dbReference type="EC" id="2.5.1.54" evidence="2"/>
<dbReference type="InterPro" id="IPR013785">
    <property type="entry name" value="Aldolase_TIM"/>
</dbReference>
<sequence>MGTPWTPESWKKFTSEQQPGWENNKDYTKVLSEIATYPPLVFAGEVRALKQQLADAAQGNGFLIQGGDCAETFNDFKANSIRDKLKILLQMSVVLTYGASCNVVKLGRIAGQFAKPRSSDTETRKGINLPSYRGDAVNDIEFNEKSRTPNPKRMLRTYNQSAATLNLLRAFTTGGFADLNKVHLWNQEFIEQSPQGKRYKQIAKNIDEALTF</sequence>
<gene>
    <name evidence="4" type="ORF">METZ01_LOCUS418055</name>
</gene>
<dbReference type="EMBL" id="UINC01164378">
    <property type="protein sequence ID" value="SVD65201.1"/>
    <property type="molecule type" value="Genomic_DNA"/>
</dbReference>
<name>A0A382X4L9_9ZZZZ</name>
<dbReference type="PANTHER" id="PTHR21337">
    <property type="entry name" value="PHOSPHO-2-DEHYDRO-3-DEOXYHEPTONATE ALDOLASE 1, 2"/>
    <property type="match status" value="1"/>
</dbReference>
<accession>A0A382X4L9</accession>
<protein>
    <recommendedName>
        <fullName evidence="2">3-deoxy-7-phosphoheptulonate synthase</fullName>
        <ecNumber evidence="2">2.5.1.54</ecNumber>
    </recommendedName>
</protein>
<dbReference type="Gene3D" id="3.20.20.70">
    <property type="entry name" value="Aldolase class I"/>
    <property type="match status" value="1"/>
</dbReference>
<evidence type="ECO:0000313" key="4">
    <source>
        <dbReference type="EMBL" id="SVD65201.1"/>
    </source>
</evidence>